<dbReference type="Proteomes" id="UP000826656">
    <property type="component" value="Unassembled WGS sequence"/>
</dbReference>
<feature type="chain" id="PRO_5047441620" description="Cytochrome b" evidence="16">
    <location>
        <begin position="18"/>
        <end position="738"/>
    </location>
</feature>
<dbReference type="SUPFAM" id="SSF55282">
    <property type="entry name" value="RL5-like"/>
    <property type="match status" value="1"/>
</dbReference>
<keyword evidence="8" id="KW-0999">Mitochondrion inner membrane</keyword>
<dbReference type="InterPro" id="IPR005798">
    <property type="entry name" value="Cyt_b/b6_C"/>
</dbReference>
<dbReference type="PANTHER" id="PTHR19271:SF16">
    <property type="entry name" value="CYTOCHROME B"/>
    <property type="match status" value="1"/>
</dbReference>
<evidence type="ECO:0000256" key="7">
    <source>
        <dbReference type="ARBA" id="ARBA00022723"/>
    </source>
</evidence>
<evidence type="ECO:0000256" key="3">
    <source>
        <dbReference type="ARBA" id="ARBA00022448"/>
    </source>
</evidence>
<evidence type="ECO:0000256" key="15">
    <source>
        <dbReference type="SAM" id="Phobius"/>
    </source>
</evidence>
<protein>
    <recommendedName>
        <fullName evidence="2">Cytochrome b</fullName>
    </recommendedName>
</protein>
<evidence type="ECO:0000259" key="17">
    <source>
        <dbReference type="PROSITE" id="PS51003"/>
    </source>
</evidence>
<dbReference type="PANTHER" id="PTHR19271">
    <property type="entry name" value="CYTOCHROME B"/>
    <property type="match status" value="1"/>
</dbReference>
<evidence type="ECO:0000256" key="16">
    <source>
        <dbReference type="SAM" id="SignalP"/>
    </source>
</evidence>
<evidence type="ECO:0000256" key="12">
    <source>
        <dbReference type="ARBA" id="ARBA00023128"/>
    </source>
</evidence>
<evidence type="ECO:0000256" key="1">
    <source>
        <dbReference type="ARBA" id="ARBA00004448"/>
    </source>
</evidence>
<dbReference type="Pfam" id="PF00032">
    <property type="entry name" value="Cytochrom_B_C"/>
    <property type="match status" value="1"/>
</dbReference>
<evidence type="ECO:0000313" key="18">
    <source>
        <dbReference type="EMBL" id="KAH0750629.1"/>
    </source>
</evidence>
<dbReference type="Gene3D" id="1.20.810.10">
    <property type="entry name" value="Cytochrome Bc1 Complex, Chain C"/>
    <property type="match status" value="2"/>
</dbReference>
<comment type="caution">
    <text evidence="18">The sequence shown here is derived from an EMBL/GenBank/DDBJ whole genome shotgun (WGS) entry which is preliminary data.</text>
</comment>
<keyword evidence="13 15" id="KW-0472">Membrane</keyword>
<name>A0ABQ7ULY7_SOLTU</name>
<keyword evidence="5" id="KW-0679">Respiratory chain</keyword>
<feature type="transmembrane region" description="Helical" evidence="15">
    <location>
        <begin position="564"/>
        <end position="583"/>
    </location>
</feature>
<feature type="transmembrane region" description="Helical" evidence="15">
    <location>
        <begin position="532"/>
        <end position="557"/>
    </location>
</feature>
<keyword evidence="12" id="KW-0496">Mitochondrion</keyword>
<feature type="region of interest" description="Disordered" evidence="14">
    <location>
        <begin position="487"/>
        <end position="507"/>
    </location>
</feature>
<evidence type="ECO:0000256" key="4">
    <source>
        <dbReference type="ARBA" id="ARBA00022617"/>
    </source>
</evidence>
<organism evidence="18 19">
    <name type="scientific">Solanum tuberosum</name>
    <name type="common">Potato</name>
    <dbReference type="NCBI Taxonomy" id="4113"/>
    <lineage>
        <taxon>Eukaryota</taxon>
        <taxon>Viridiplantae</taxon>
        <taxon>Streptophyta</taxon>
        <taxon>Embryophyta</taxon>
        <taxon>Tracheophyta</taxon>
        <taxon>Spermatophyta</taxon>
        <taxon>Magnoliopsida</taxon>
        <taxon>eudicotyledons</taxon>
        <taxon>Gunneridae</taxon>
        <taxon>Pentapetalae</taxon>
        <taxon>asterids</taxon>
        <taxon>lamiids</taxon>
        <taxon>Solanales</taxon>
        <taxon>Solanaceae</taxon>
        <taxon>Solanoideae</taxon>
        <taxon>Solaneae</taxon>
        <taxon>Solanum</taxon>
    </lineage>
</organism>
<feature type="signal peptide" evidence="16">
    <location>
        <begin position="1"/>
        <end position="17"/>
    </location>
</feature>
<evidence type="ECO:0000256" key="13">
    <source>
        <dbReference type="ARBA" id="ARBA00023136"/>
    </source>
</evidence>
<dbReference type="InterPro" id="IPR036150">
    <property type="entry name" value="Cyt_b/b6_C_sf"/>
</dbReference>
<keyword evidence="11" id="KW-0408">Iron</keyword>
<dbReference type="SUPFAM" id="SSF81342">
    <property type="entry name" value="Transmembrane di-heme cytochromes"/>
    <property type="match status" value="1"/>
</dbReference>
<reference evidence="18 19" key="1">
    <citation type="journal article" date="2021" name="bioRxiv">
        <title>Chromosome-scale and haplotype-resolved genome assembly of a tetraploid potato cultivar.</title>
        <authorList>
            <person name="Sun H."/>
            <person name="Jiao W.-B."/>
            <person name="Krause K."/>
            <person name="Campoy J.A."/>
            <person name="Goel M."/>
            <person name="Folz-Donahue K."/>
            <person name="Kukat C."/>
            <person name="Huettel B."/>
            <person name="Schneeberger K."/>
        </authorList>
    </citation>
    <scope>NUCLEOTIDE SEQUENCE [LARGE SCALE GENOMIC DNA]</scope>
    <source>
        <strain evidence="18">SolTubOtavaFocal</strain>
        <tissue evidence="18">Leaves</tissue>
    </source>
</reference>
<dbReference type="CDD" id="cd00290">
    <property type="entry name" value="cytochrome_b_C"/>
    <property type="match status" value="1"/>
</dbReference>
<feature type="domain" description="Cytochrome b/b6 C-terminal region profile" evidence="17">
    <location>
        <begin position="589"/>
        <end position="738"/>
    </location>
</feature>
<evidence type="ECO:0000256" key="5">
    <source>
        <dbReference type="ARBA" id="ARBA00022660"/>
    </source>
</evidence>
<evidence type="ECO:0000256" key="9">
    <source>
        <dbReference type="ARBA" id="ARBA00022982"/>
    </source>
</evidence>
<evidence type="ECO:0000256" key="6">
    <source>
        <dbReference type="ARBA" id="ARBA00022692"/>
    </source>
</evidence>
<dbReference type="EMBL" id="JAIVGD010000019">
    <property type="protein sequence ID" value="KAH0750629.1"/>
    <property type="molecule type" value="Genomic_DNA"/>
</dbReference>
<dbReference type="InterPro" id="IPR048260">
    <property type="entry name" value="Cytochrome_b_C_euk/bac"/>
</dbReference>
<proteinExistence type="predicted"/>
<dbReference type="InterPro" id="IPR027387">
    <property type="entry name" value="Cytb/b6-like_sf"/>
</dbReference>
<evidence type="ECO:0000256" key="10">
    <source>
        <dbReference type="ARBA" id="ARBA00022989"/>
    </source>
</evidence>
<accession>A0ABQ7ULY7</accession>
<dbReference type="InterPro" id="IPR005797">
    <property type="entry name" value="Cyt_b/b6_N"/>
</dbReference>
<comment type="subcellular location">
    <subcellularLocation>
        <location evidence="1">Mitochondrion inner membrane</location>
        <topology evidence="1">Multi-pass membrane protein</topology>
    </subcellularLocation>
</comment>
<evidence type="ECO:0000313" key="19">
    <source>
        <dbReference type="Proteomes" id="UP000826656"/>
    </source>
</evidence>
<dbReference type="PROSITE" id="PS51003">
    <property type="entry name" value="CYTB_CTER"/>
    <property type="match status" value="1"/>
</dbReference>
<keyword evidence="16" id="KW-0732">Signal</keyword>
<keyword evidence="19" id="KW-1185">Reference proteome</keyword>
<keyword evidence="10 15" id="KW-1133">Transmembrane helix</keyword>
<feature type="transmembrane region" description="Helical" evidence="15">
    <location>
        <begin position="702"/>
        <end position="721"/>
    </location>
</feature>
<keyword evidence="4" id="KW-0349">Heme</keyword>
<dbReference type="SUPFAM" id="SSF81648">
    <property type="entry name" value="a domain/subunit of cytochrome bc1 complex (Ubiquinol-cytochrome c reductase)"/>
    <property type="match status" value="1"/>
</dbReference>
<evidence type="ECO:0000256" key="14">
    <source>
        <dbReference type="SAM" id="MobiDB-lite"/>
    </source>
</evidence>
<sequence>MPILLLSLVALVGGCSSLHMDDNSAGGRAVDSGSGSDNWQKYLNLSEENDSAASASPPSSSFFRGLSDMFPAPDLGEEVQQDNQPPLIPELHPPLLDDDTRRAELASRLRTVLWGKAYREEMIDSVVDTQVQIEKHIQAALVGRDYSVESLLAKRHQIRGLIFSPMGEALSERTYALHLKEILQLGTVQSLPFRRDVSRQDPLLKPNHANVMEVPGSCKIIVVPKTAPSIKNGKLAMEIPCGQKLKQRASTGKSFRSNPFLGSNKDKKGYVSDLARQSTLRGHGMSHFLVRISTVMSLLDSPLEIRERSIQFSMETEFCEFSPELEDHFEIFEHIRGFNVTIVTSANTQDETLPPWSGFLQKDEGETHISRSFDGHKEIVLVATTKPIEQGFAPQQVYKQDANGAGIEVGDPSTACVYLLSMERRSAEVVPIIEVRGAAKPNSIKERGLTFPEADSSYSNLAMLMEEEKFSDEMDPQEMSENPQLLRGRTLSRLQDDQSESAGEKRKRVEHIMRDVEGGWLLRYMHANGATFIGYVLPWGQMSFWGATVITSLASAIPVVGDTIVTWLWGASLLHLAALHQYGSNNPLGVHSEMDKIASYPYFYVKDLVGWVAFAIFFSIWIFYAPNVLGHPDNYIPANPMSTPPHIVPEWYFLPIHAILRSIPDKSGGVAAIAPVFICLLALPFFKSWIGCQPVEAPFVTIGQISPLVFFLFFAITPILGRVGRGIPNSYTDETDHT</sequence>
<keyword evidence="6 15" id="KW-0812">Transmembrane</keyword>
<keyword evidence="9" id="KW-0249">Electron transport</keyword>
<gene>
    <name evidence="18" type="ORF">KY290_029861</name>
</gene>
<keyword evidence="3" id="KW-0813">Transport</keyword>
<evidence type="ECO:0000256" key="8">
    <source>
        <dbReference type="ARBA" id="ARBA00022792"/>
    </source>
</evidence>
<dbReference type="Pfam" id="PF00033">
    <property type="entry name" value="Cytochrome_B"/>
    <property type="match status" value="1"/>
</dbReference>
<dbReference type="InterPro" id="IPR016174">
    <property type="entry name" value="Di-haem_cyt_TM"/>
</dbReference>
<dbReference type="Gene3D" id="3.30.1440.10">
    <property type="match status" value="1"/>
</dbReference>
<dbReference type="InterPro" id="IPR022803">
    <property type="entry name" value="Ribosomal_uL5_dom_sf"/>
</dbReference>
<feature type="transmembrane region" description="Helical" evidence="15">
    <location>
        <begin position="603"/>
        <end position="624"/>
    </location>
</feature>
<feature type="transmembrane region" description="Helical" evidence="15">
    <location>
        <begin position="670"/>
        <end position="690"/>
    </location>
</feature>
<keyword evidence="7" id="KW-0479">Metal-binding</keyword>
<evidence type="ECO:0000256" key="11">
    <source>
        <dbReference type="ARBA" id="ARBA00023004"/>
    </source>
</evidence>
<evidence type="ECO:0000256" key="2">
    <source>
        <dbReference type="ARBA" id="ARBA00013531"/>
    </source>
</evidence>